<evidence type="ECO:0000256" key="5">
    <source>
        <dbReference type="ARBA" id="ARBA00022692"/>
    </source>
</evidence>
<keyword evidence="5 8" id="KW-0812">Transmembrane</keyword>
<evidence type="ECO:0000256" key="1">
    <source>
        <dbReference type="ARBA" id="ARBA00004651"/>
    </source>
</evidence>
<protein>
    <submittedName>
        <fullName evidence="9">Ribose transport system permease protein</fullName>
    </submittedName>
</protein>
<comment type="caution">
    <text evidence="9">The sequence shown here is derived from an EMBL/GenBank/DDBJ whole genome shotgun (WGS) entry which is preliminary data.</text>
</comment>
<evidence type="ECO:0000256" key="6">
    <source>
        <dbReference type="ARBA" id="ARBA00022989"/>
    </source>
</evidence>
<dbReference type="OrthoDB" id="9784538at2"/>
<dbReference type="GO" id="GO:0022857">
    <property type="term" value="F:transmembrane transporter activity"/>
    <property type="evidence" value="ECO:0007669"/>
    <property type="project" value="InterPro"/>
</dbReference>
<dbReference type="PANTHER" id="PTHR32196">
    <property type="entry name" value="ABC TRANSPORTER PERMEASE PROTEIN YPHD-RELATED-RELATED"/>
    <property type="match status" value="1"/>
</dbReference>
<evidence type="ECO:0000256" key="3">
    <source>
        <dbReference type="ARBA" id="ARBA00022475"/>
    </source>
</evidence>
<dbReference type="InterPro" id="IPR001851">
    <property type="entry name" value="ABC_transp_permease"/>
</dbReference>
<reference evidence="9 10" key="1">
    <citation type="submission" date="2018-05" db="EMBL/GenBank/DDBJ databases">
        <title>The Hungate 1000. A catalogue of reference genomes from the rumen microbiome.</title>
        <authorList>
            <person name="Kelly W."/>
        </authorList>
    </citation>
    <scope>NUCLEOTIDE SEQUENCE [LARGE SCALE GENOMIC DNA]</scope>
    <source>
        <strain evidence="9 10">NLAE-zl-C242</strain>
    </source>
</reference>
<name>A0A2Y9C405_9FIRM</name>
<evidence type="ECO:0000256" key="2">
    <source>
        <dbReference type="ARBA" id="ARBA00022448"/>
    </source>
</evidence>
<feature type="transmembrane region" description="Helical" evidence="8">
    <location>
        <begin position="12"/>
        <end position="31"/>
    </location>
</feature>
<feature type="transmembrane region" description="Helical" evidence="8">
    <location>
        <begin position="266"/>
        <end position="286"/>
    </location>
</feature>
<feature type="transmembrane region" description="Helical" evidence="8">
    <location>
        <begin position="212"/>
        <end position="230"/>
    </location>
</feature>
<dbReference type="GO" id="GO:0005886">
    <property type="term" value="C:plasma membrane"/>
    <property type="evidence" value="ECO:0007669"/>
    <property type="project" value="UniProtKB-SubCell"/>
</dbReference>
<dbReference type="AlphaFoldDB" id="A0A2Y9C405"/>
<keyword evidence="2" id="KW-0813">Transport</keyword>
<proteinExistence type="predicted"/>
<dbReference type="EMBL" id="QGDL01000001">
    <property type="protein sequence ID" value="PWJ31778.1"/>
    <property type="molecule type" value="Genomic_DNA"/>
</dbReference>
<evidence type="ECO:0000256" key="8">
    <source>
        <dbReference type="SAM" id="Phobius"/>
    </source>
</evidence>
<dbReference type="PANTHER" id="PTHR32196:SF21">
    <property type="entry name" value="ABC TRANSPORTER PERMEASE PROTEIN YPHD-RELATED"/>
    <property type="match status" value="1"/>
</dbReference>
<keyword evidence="7 8" id="KW-0472">Membrane</keyword>
<dbReference type="CDD" id="cd06579">
    <property type="entry name" value="TM_PBP1_transp_AraH_like"/>
    <property type="match status" value="1"/>
</dbReference>
<dbReference type="Pfam" id="PF02653">
    <property type="entry name" value="BPD_transp_2"/>
    <property type="match status" value="1"/>
</dbReference>
<keyword evidence="4" id="KW-0997">Cell inner membrane</keyword>
<keyword evidence="3" id="KW-1003">Cell membrane</keyword>
<feature type="transmembrane region" description="Helical" evidence="8">
    <location>
        <begin position="51"/>
        <end position="80"/>
    </location>
</feature>
<keyword evidence="6 8" id="KW-1133">Transmembrane helix</keyword>
<gene>
    <name evidence="9" type="ORF">A8806_10164</name>
</gene>
<keyword evidence="10" id="KW-1185">Reference proteome</keyword>
<feature type="transmembrane region" description="Helical" evidence="8">
    <location>
        <begin position="92"/>
        <end position="114"/>
    </location>
</feature>
<dbReference type="RefSeq" id="WP_109729176.1">
    <property type="nucleotide sequence ID" value="NZ_BAAACK010000007.1"/>
</dbReference>
<dbReference type="Proteomes" id="UP000245845">
    <property type="component" value="Unassembled WGS sequence"/>
</dbReference>
<evidence type="ECO:0000313" key="9">
    <source>
        <dbReference type="EMBL" id="PWJ31778.1"/>
    </source>
</evidence>
<organism evidence="9 10">
    <name type="scientific">Faecalicatena orotica</name>
    <dbReference type="NCBI Taxonomy" id="1544"/>
    <lineage>
        <taxon>Bacteria</taxon>
        <taxon>Bacillati</taxon>
        <taxon>Bacillota</taxon>
        <taxon>Clostridia</taxon>
        <taxon>Lachnospirales</taxon>
        <taxon>Lachnospiraceae</taxon>
        <taxon>Faecalicatena</taxon>
    </lineage>
</organism>
<accession>A0A2Y9C405</accession>
<sequence length="318" mass="33201">MKLKGKERKGTSYLGILIALVALCVVLTFASDSFLTASNLLNVSQQISTNFLIAIGMTFIILLGGIDLSVGSIIAVTGLMMGLMMKNWNMPVILSLLLGVAFASAVGLVTGLLITGFELPPFIATLGMMSIARGAAYTITEGQPIYTFPKGFLAITGRYGGIPVFTILIMVVMFAVAAYVLKYTKYGRYIYAIGGNENCAKLSGINVKKIKCIAYVISGFCCGVAAIVLTSRLDSAVPTNADGAELDAIAAVVIGGTSMTGGEGTLVGTIIGTMIIGVVANGLNLLNVPQGAQRMVKGGIIVLAVIVDVIRRKRSQKA</sequence>
<comment type="subcellular location">
    <subcellularLocation>
        <location evidence="1">Cell membrane</location>
        <topology evidence="1">Multi-pass membrane protein</topology>
    </subcellularLocation>
</comment>
<evidence type="ECO:0000313" key="10">
    <source>
        <dbReference type="Proteomes" id="UP000245845"/>
    </source>
</evidence>
<evidence type="ECO:0000256" key="4">
    <source>
        <dbReference type="ARBA" id="ARBA00022519"/>
    </source>
</evidence>
<feature type="transmembrane region" description="Helical" evidence="8">
    <location>
        <begin position="159"/>
        <end position="181"/>
    </location>
</feature>
<evidence type="ECO:0000256" key="7">
    <source>
        <dbReference type="ARBA" id="ARBA00023136"/>
    </source>
</evidence>